<dbReference type="OrthoDB" id="5396975at2"/>
<evidence type="ECO:0000313" key="2">
    <source>
        <dbReference type="Proteomes" id="UP000319449"/>
    </source>
</evidence>
<dbReference type="AlphaFoldDB" id="A0A562VJN8"/>
<name>A0A562VJN8_9BACT</name>
<keyword evidence="2" id="KW-1185">Reference proteome</keyword>
<sequence>MGYRCRIHEDKAGECDFRLIEMIMTKKSAIQSIPVKTVITIDNHAETLRYVQTNMTDFITNCVRVEAMEANARNKVEDNARLFEQHLEPFFTVVAATTQKNVLDKLSSALKKALILMAMEKYHCNKESICKALGLTREKLEREIVLCGLSPKKRAA</sequence>
<dbReference type="EMBL" id="VLLN01000018">
    <property type="protein sequence ID" value="TWJ18004.1"/>
    <property type="molecule type" value="Genomic_DNA"/>
</dbReference>
<comment type="caution">
    <text evidence="1">The sequence shown here is derived from an EMBL/GenBank/DDBJ whole genome shotgun (WGS) entry which is preliminary data.</text>
</comment>
<protein>
    <submittedName>
        <fullName evidence="1">Uncharacterized protein</fullName>
    </submittedName>
</protein>
<accession>A0A562VJN8</accession>
<reference evidence="1 2" key="1">
    <citation type="submission" date="2019-07" db="EMBL/GenBank/DDBJ databases">
        <title>Genomic Encyclopedia of Archaeal and Bacterial Type Strains, Phase II (KMG-II): from individual species to whole genera.</title>
        <authorList>
            <person name="Goeker M."/>
        </authorList>
    </citation>
    <scope>NUCLEOTIDE SEQUENCE [LARGE SCALE GENOMIC DNA]</scope>
    <source>
        <strain evidence="1 2">ATCC BAA-1139</strain>
    </source>
</reference>
<organism evidence="1 2">
    <name type="scientific">Geobacter argillaceus</name>
    <dbReference type="NCBI Taxonomy" id="345631"/>
    <lineage>
        <taxon>Bacteria</taxon>
        <taxon>Pseudomonadati</taxon>
        <taxon>Thermodesulfobacteriota</taxon>
        <taxon>Desulfuromonadia</taxon>
        <taxon>Geobacterales</taxon>
        <taxon>Geobacteraceae</taxon>
        <taxon>Geobacter</taxon>
    </lineage>
</organism>
<evidence type="ECO:0000313" key="1">
    <source>
        <dbReference type="EMBL" id="TWJ18004.1"/>
    </source>
</evidence>
<dbReference type="Gene3D" id="1.10.10.60">
    <property type="entry name" value="Homeodomain-like"/>
    <property type="match status" value="1"/>
</dbReference>
<dbReference type="RefSeq" id="WP_145023742.1">
    <property type="nucleotide sequence ID" value="NZ_VLLN01000018.1"/>
</dbReference>
<dbReference type="Proteomes" id="UP000319449">
    <property type="component" value="Unassembled WGS sequence"/>
</dbReference>
<gene>
    <name evidence="1" type="ORF">JN12_02765</name>
</gene>
<proteinExistence type="predicted"/>